<dbReference type="OrthoDB" id="31158at2"/>
<dbReference type="InterPro" id="IPR050261">
    <property type="entry name" value="FrsA_esterase"/>
</dbReference>
<protein>
    <submittedName>
        <fullName evidence="3">Esterase</fullName>
    </submittedName>
</protein>
<organism evidence="3 4">
    <name type="scientific">Bacillus solimangrovi</name>
    <dbReference type="NCBI Taxonomy" id="1305675"/>
    <lineage>
        <taxon>Bacteria</taxon>
        <taxon>Bacillati</taxon>
        <taxon>Bacillota</taxon>
        <taxon>Bacilli</taxon>
        <taxon>Bacillales</taxon>
        <taxon>Bacillaceae</taxon>
        <taxon>Bacillus</taxon>
    </lineage>
</organism>
<dbReference type="GO" id="GO:0006508">
    <property type="term" value="P:proteolysis"/>
    <property type="evidence" value="ECO:0007669"/>
    <property type="project" value="InterPro"/>
</dbReference>
<evidence type="ECO:0000259" key="2">
    <source>
        <dbReference type="Pfam" id="PF00326"/>
    </source>
</evidence>
<dbReference type="SUPFAM" id="SSF53474">
    <property type="entry name" value="alpha/beta-Hydrolases"/>
    <property type="match status" value="1"/>
</dbReference>
<comment type="caution">
    <text evidence="3">The sequence shown here is derived from an EMBL/GenBank/DDBJ whole genome shotgun (WGS) entry which is preliminary data.</text>
</comment>
<dbReference type="InterPro" id="IPR029058">
    <property type="entry name" value="AB_hydrolase_fold"/>
</dbReference>
<feature type="domain" description="Peptidase S9 prolyl oligopeptidase catalytic" evidence="2">
    <location>
        <begin position="90"/>
        <end position="252"/>
    </location>
</feature>
<dbReference type="EMBL" id="MJEH01000055">
    <property type="protein sequence ID" value="OEH91648.1"/>
    <property type="molecule type" value="Genomic_DNA"/>
</dbReference>
<evidence type="ECO:0000313" key="4">
    <source>
        <dbReference type="Proteomes" id="UP000095209"/>
    </source>
</evidence>
<keyword evidence="4" id="KW-1185">Reference proteome</keyword>
<dbReference type="Pfam" id="PF00326">
    <property type="entry name" value="Peptidase_S9"/>
    <property type="match status" value="1"/>
</dbReference>
<sequence length="253" mass="29144">MITIVKEQPASIPTLHVVQKDKMNEQLPTVIFVHGFLSAKEHNLHYAYLLAEQGMRVLLPEALYHGERNENLTEAQLNFSFWQIVIQTIHELDKVKEVYVNKDMVEPSKIGLVGTSMGGIITLGALTQYEWVRAAVSLMGNPSYEKLARWQIGNIKRNRIPFKLDDTVIETQIQQLETYDLSKQMNKASQIPLLFWHGKLDTVVPFEHAYEFYNDLRTNYSNAITSFIVDEHTGHKVSREGVLATVDWLKRYL</sequence>
<proteinExistence type="predicted"/>
<dbReference type="PANTHER" id="PTHR22946">
    <property type="entry name" value="DIENELACTONE HYDROLASE DOMAIN-CONTAINING PROTEIN-RELATED"/>
    <property type="match status" value="1"/>
</dbReference>
<evidence type="ECO:0000256" key="1">
    <source>
        <dbReference type="ARBA" id="ARBA00022801"/>
    </source>
</evidence>
<dbReference type="PANTHER" id="PTHR22946:SF9">
    <property type="entry name" value="POLYKETIDE TRANSFERASE AF380"/>
    <property type="match status" value="1"/>
</dbReference>
<dbReference type="STRING" id="1305675.BFG57_04560"/>
<keyword evidence="1" id="KW-0378">Hydrolase</keyword>
<dbReference type="AlphaFoldDB" id="A0A1E5LC26"/>
<dbReference type="InterPro" id="IPR001375">
    <property type="entry name" value="Peptidase_S9_cat"/>
</dbReference>
<evidence type="ECO:0000313" key="3">
    <source>
        <dbReference type="EMBL" id="OEH91648.1"/>
    </source>
</evidence>
<dbReference type="RefSeq" id="WP_069718385.1">
    <property type="nucleotide sequence ID" value="NZ_MJEH01000055.1"/>
</dbReference>
<gene>
    <name evidence="3" type="ORF">BFG57_04560</name>
</gene>
<dbReference type="Proteomes" id="UP000095209">
    <property type="component" value="Unassembled WGS sequence"/>
</dbReference>
<dbReference type="GO" id="GO:0052689">
    <property type="term" value="F:carboxylic ester hydrolase activity"/>
    <property type="evidence" value="ECO:0007669"/>
    <property type="project" value="UniProtKB-ARBA"/>
</dbReference>
<accession>A0A1E5LC26</accession>
<dbReference type="GO" id="GO:0008236">
    <property type="term" value="F:serine-type peptidase activity"/>
    <property type="evidence" value="ECO:0007669"/>
    <property type="project" value="InterPro"/>
</dbReference>
<reference evidence="3 4" key="1">
    <citation type="submission" date="2016-08" db="EMBL/GenBank/DDBJ databases">
        <title>Genome of Bacillus solimangrovi GH2-4.</title>
        <authorList>
            <person name="Lim S."/>
            <person name="Kim B.-C."/>
        </authorList>
    </citation>
    <scope>NUCLEOTIDE SEQUENCE [LARGE SCALE GENOMIC DNA]</scope>
    <source>
        <strain evidence="3 4">GH2-4</strain>
    </source>
</reference>
<dbReference type="Gene3D" id="3.40.50.1820">
    <property type="entry name" value="alpha/beta hydrolase"/>
    <property type="match status" value="1"/>
</dbReference>
<name>A0A1E5LC26_9BACI</name>